<feature type="region of interest" description="Disordered" evidence="2">
    <location>
        <begin position="84"/>
        <end position="117"/>
    </location>
</feature>
<evidence type="ECO:0000313" key="4">
    <source>
        <dbReference type="EMBL" id="CEP01335.1"/>
    </source>
</evidence>
<evidence type="ECO:0000256" key="1">
    <source>
        <dbReference type="ARBA" id="ARBA00007129"/>
    </source>
</evidence>
<dbReference type="InterPro" id="IPR000007">
    <property type="entry name" value="Tubby_C"/>
</dbReference>
<evidence type="ECO:0000313" key="7">
    <source>
        <dbReference type="Proteomes" id="UP000290189"/>
    </source>
</evidence>
<dbReference type="Proteomes" id="UP000290189">
    <property type="component" value="Unassembled WGS sequence"/>
</dbReference>
<dbReference type="AlphaFoldDB" id="A0A0G4J193"/>
<feature type="domain" description="Tubby C-terminal" evidence="3">
    <location>
        <begin position="164"/>
        <end position="408"/>
    </location>
</feature>
<dbReference type="OrthoDB" id="8775810at2759"/>
<organism evidence="4 6">
    <name type="scientific">Plasmodiophora brassicae</name>
    <name type="common">Clubroot disease agent</name>
    <dbReference type="NCBI Taxonomy" id="37360"/>
    <lineage>
        <taxon>Eukaryota</taxon>
        <taxon>Sar</taxon>
        <taxon>Rhizaria</taxon>
        <taxon>Endomyxa</taxon>
        <taxon>Phytomyxea</taxon>
        <taxon>Plasmodiophorida</taxon>
        <taxon>Plasmodiophoridae</taxon>
        <taxon>Plasmodiophora</taxon>
    </lineage>
</organism>
<proteinExistence type="inferred from homology"/>
<evidence type="ECO:0000256" key="2">
    <source>
        <dbReference type="SAM" id="MobiDB-lite"/>
    </source>
</evidence>
<dbReference type="Proteomes" id="UP000039324">
    <property type="component" value="Unassembled WGS sequence"/>
</dbReference>
<dbReference type="Pfam" id="PF01167">
    <property type="entry name" value="Tub"/>
    <property type="match status" value="1"/>
</dbReference>
<feature type="compositionally biased region" description="Polar residues" evidence="2">
    <location>
        <begin position="84"/>
        <end position="94"/>
    </location>
</feature>
<keyword evidence="6" id="KW-1185">Reference proteome</keyword>
<dbReference type="EMBL" id="CDSF01000112">
    <property type="protein sequence ID" value="CEP01335.1"/>
    <property type="molecule type" value="Genomic_DNA"/>
</dbReference>
<dbReference type="EMBL" id="OVEO01000017">
    <property type="protein sequence ID" value="SPR01363.1"/>
    <property type="molecule type" value="Genomic_DNA"/>
</dbReference>
<evidence type="ECO:0000313" key="6">
    <source>
        <dbReference type="Proteomes" id="UP000039324"/>
    </source>
</evidence>
<protein>
    <recommendedName>
        <fullName evidence="3">Tubby C-terminal domain-containing protein</fullName>
    </recommendedName>
</protein>
<evidence type="ECO:0000313" key="5">
    <source>
        <dbReference type="EMBL" id="SPR01363.1"/>
    </source>
</evidence>
<geneLocation type="mitochondrion" evidence="5"/>
<comment type="similarity">
    <text evidence="1">Belongs to the TUB family.</text>
</comment>
<keyword evidence="5" id="KW-0496">Mitochondrion</keyword>
<dbReference type="STRING" id="37360.A0A0G4J193"/>
<sequence>MFVNKSLFDDESCDLQSEPVRPPNMVDAGQSYGFDATNDGTDGKKSKMKDMLAEQRALAAKKKDARRVVGAVNGVTMIRNDPVSASTKSRTLAQGHSFDDSNEIQDGKFGSSDGSSIDQIDPIYDPKEQKVVAIKGPEIEAEKNAEATNAPVDLSDMNRFLTSPASAPLQCYIIRIKDSIKSRLYPKYELYLKNGDRLILAAKKRTKNKSSNYLISKDSNDLNKASPNFLGKLRSNFIGTEFAIYDNGQSEKAVSKGGSAGTPKRKDLGCIFYQSNILGSRGPRKMTVLLPTKVSGSPGEVDISEAFKSGTHMNNARIVSLENKSPKWSDQVGAYVLNFNGRVTMASVKNFQLIQSGTDGSAAGATPATPEGPVIMQFGRVSKDNFTMDFRAPLSPLQAFAIALSSFDYKLACE</sequence>
<reference evidence="4 6" key="1">
    <citation type="submission" date="2015-02" db="EMBL/GenBank/DDBJ databases">
        <authorList>
            <person name="Chooi Y.-H."/>
        </authorList>
    </citation>
    <scope>NUCLEOTIDE SEQUENCE [LARGE SCALE GENOMIC DNA]</scope>
    <source>
        <strain evidence="4">E3</strain>
    </source>
</reference>
<dbReference type="PRINTS" id="PR01573">
    <property type="entry name" value="SUPERTUBBY"/>
</dbReference>
<reference evidence="5 7" key="2">
    <citation type="submission" date="2018-03" db="EMBL/GenBank/DDBJ databases">
        <authorList>
            <person name="Fogelqvist J."/>
        </authorList>
    </citation>
    <scope>NUCLEOTIDE SEQUENCE [LARGE SCALE GENOMIC DNA]</scope>
</reference>
<dbReference type="PANTHER" id="PTHR16517:SF7">
    <property type="entry name" value="PROTEIN KING TUBBY"/>
    <property type="match status" value="1"/>
</dbReference>
<dbReference type="PANTHER" id="PTHR16517">
    <property type="entry name" value="TUBBY-RELATED"/>
    <property type="match status" value="1"/>
</dbReference>
<dbReference type="Gene3D" id="3.20.90.10">
    <property type="entry name" value="Tubby Protein, Chain A"/>
    <property type="match status" value="1"/>
</dbReference>
<name>A0A0G4J193_PLABS</name>
<accession>A0A0G4J193</accession>
<evidence type="ECO:0000259" key="3">
    <source>
        <dbReference type="Pfam" id="PF01167"/>
    </source>
</evidence>
<dbReference type="SUPFAM" id="SSF54518">
    <property type="entry name" value="Tubby C-terminal domain-like"/>
    <property type="match status" value="1"/>
</dbReference>
<dbReference type="InterPro" id="IPR025659">
    <property type="entry name" value="Tubby-like_C"/>
</dbReference>
<gene>
    <name evidence="4" type="ORF">PBRA_001941</name>
    <name evidence="5" type="ORF">PLBR_LOCUS8578</name>
</gene>